<reference evidence="2" key="1">
    <citation type="journal article" date="2024" name="Proc. Natl. Acad. Sci. U.S.A.">
        <title>Extraordinary preservation of gene collinearity over three hundred million years revealed in homosporous lycophytes.</title>
        <authorList>
            <person name="Li C."/>
            <person name="Wickell D."/>
            <person name="Kuo L.Y."/>
            <person name="Chen X."/>
            <person name="Nie B."/>
            <person name="Liao X."/>
            <person name="Peng D."/>
            <person name="Ji J."/>
            <person name="Jenkins J."/>
            <person name="Williams M."/>
            <person name="Shu S."/>
            <person name="Plott C."/>
            <person name="Barry K."/>
            <person name="Rajasekar S."/>
            <person name="Grimwood J."/>
            <person name="Han X."/>
            <person name="Sun S."/>
            <person name="Hou Z."/>
            <person name="He W."/>
            <person name="Dai G."/>
            <person name="Sun C."/>
            <person name="Schmutz J."/>
            <person name="Leebens-Mack J.H."/>
            <person name="Li F.W."/>
            <person name="Wang L."/>
        </authorList>
    </citation>
    <scope>NUCLEOTIDE SEQUENCE [LARGE SCALE GENOMIC DNA]</scope>
    <source>
        <strain evidence="2">cv. PW_Plant_1</strain>
    </source>
</reference>
<dbReference type="EMBL" id="CM055108">
    <property type="protein sequence ID" value="KAJ7525317.1"/>
    <property type="molecule type" value="Genomic_DNA"/>
</dbReference>
<dbReference type="Proteomes" id="UP001162992">
    <property type="component" value="Chromosome 17"/>
</dbReference>
<keyword evidence="2" id="KW-1185">Reference proteome</keyword>
<proteinExistence type="predicted"/>
<gene>
    <name evidence="1" type="ORF">O6H91_17G045300</name>
</gene>
<name>A0ACC2B7B8_DIPCM</name>
<comment type="caution">
    <text evidence="1">The sequence shown here is derived from an EMBL/GenBank/DDBJ whole genome shotgun (WGS) entry which is preliminary data.</text>
</comment>
<accession>A0ACC2B7B8</accession>
<evidence type="ECO:0000313" key="2">
    <source>
        <dbReference type="Proteomes" id="UP001162992"/>
    </source>
</evidence>
<sequence length="680" mass="75831">MKSSWKKLRDLANHRVKERTGSNNAELTQDLEDVTKCMENVQKMRIYYEQLHKVSSSVASRSHGFSEAVKGMGKLFVNTYALIEDGEIGNIFRMVGKVQIEVAKLFDTYATHVSELISIPAENLLNELQVVEEAKSKYDDKRAFHDHLSSRLTKGRLKTGKSEIYAEQQLQTAKEQYEELAKIVDSSVLLLEQRHRHMLISKASCHHTVQLHLFRKAFATLNKIEPYLDLVAQEINFDRRVQFEDRQSNESGNEIDSNEHDTSNMDEHEEFASPSSLDQLGKSRLSDSDIAHLSIESLTQAASVEQGTELESSASHLEFEKSISGYTSLARLSQADGAVVSLEHFAEKQPKTVVAFTSLSDKPQEPPVSLPQNATRTTTYRENSTSTNVALIPHEVKSVNAKRLTLQKGFLKEDWNARVSSERHSQSTSPTREQDHAGFSESKGHPLAPRNMDNASTPVTAFPTLQRPFSFRADGPNNAQSLKSVDSSSGQGFNKIHSQSGPLTFMGNPWHGRGSVLNRSPWSSKPHPHLEPVFKSGPLGESCLGRPFISPIRSPNISSPRICELHKLPPPPTDNTPDRYAISGLVSESRLSSMNYQNSHASANVSPLPLPPSEPITRTSSPYLADRTIYKPHHSKSSRYAMYPQIIEPEDEEFSSSPPLQPLSFKADNSGAVYGLKEYS</sequence>
<protein>
    <submittedName>
        <fullName evidence="1">Uncharacterized protein</fullName>
    </submittedName>
</protein>
<evidence type="ECO:0000313" key="1">
    <source>
        <dbReference type="EMBL" id="KAJ7525317.1"/>
    </source>
</evidence>
<organism evidence="1 2">
    <name type="scientific">Diphasiastrum complanatum</name>
    <name type="common">Issler's clubmoss</name>
    <name type="synonym">Lycopodium complanatum</name>
    <dbReference type="NCBI Taxonomy" id="34168"/>
    <lineage>
        <taxon>Eukaryota</taxon>
        <taxon>Viridiplantae</taxon>
        <taxon>Streptophyta</taxon>
        <taxon>Embryophyta</taxon>
        <taxon>Tracheophyta</taxon>
        <taxon>Lycopodiopsida</taxon>
        <taxon>Lycopodiales</taxon>
        <taxon>Lycopodiaceae</taxon>
        <taxon>Lycopodioideae</taxon>
        <taxon>Diphasiastrum</taxon>
    </lineage>
</organism>